<dbReference type="EMBL" id="UGOD01000001">
    <property type="protein sequence ID" value="STX51231.1"/>
    <property type="molecule type" value="Genomic_DNA"/>
</dbReference>
<dbReference type="GO" id="GO:0005524">
    <property type="term" value="F:ATP binding"/>
    <property type="evidence" value="ECO:0007669"/>
    <property type="project" value="UniProtKB-UniRule"/>
</dbReference>
<organism evidence="5 6">
    <name type="scientific">Legionella busanensis</name>
    <dbReference type="NCBI Taxonomy" id="190655"/>
    <lineage>
        <taxon>Bacteria</taxon>
        <taxon>Pseudomonadati</taxon>
        <taxon>Pseudomonadota</taxon>
        <taxon>Gammaproteobacteria</taxon>
        <taxon>Legionellales</taxon>
        <taxon>Legionellaceae</taxon>
        <taxon>Legionella</taxon>
    </lineage>
</organism>
<evidence type="ECO:0000313" key="6">
    <source>
        <dbReference type="Proteomes" id="UP000254794"/>
    </source>
</evidence>
<evidence type="ECO:0000256" key="4">
    <source>
        <dbReference type="RuleBase" id="RU004046"/>
    </source>
</evidence>
<dbReference type="EC" id="2.7.1.2" evidence="3"/>
<evidence type="ECO:0000256" key="1">
    <source>
        <dbReference type="ARBA" id="ARBA00022679"/>
    </source>
</evidence>
<dbReference type="NCBIfam" id="TIGR00749">
    <property type="entry name" value="glk"/>
    <property type="match status" value="1"/>
</dbReference>
<accession>A0A378JKH0</accession>
<keyword evidence="3" id="KW-0963">Cytoplasm</keyword>
<comment type="similarity">
    <text evidence="3 4">Belongs to the bacterial glucokinase family.</text>
</comment>
<proteinExistence type="inferred from homology"/>
<dbReference type="Gene3D" id="3.40.367.20">
    <property type="match status" value="1"/>
</dbReference>
<sequence length="334" mass="36628">MSTQLAHETCVYAIAADIGGTNARFSRVNLIDLQVDEVAVFPCVNFPTLEEALIHYRTMHKLEDIKHASIAIACPVINDQVRMTNANWNFSISELKDNLELSELQVLNDLTAAAMSLPILTKEEKEKIGSGEIDLAKPMVMLGVGTGLGVAHLIPTPSGYMPLSGEGGHTGWAAQNEQEWFIQRFLTNKFGHVSSERLLSGPGLENLYLAIAAYQKLDIAPLSAAEIVNLALNKKSELATIVIEQFFASLGSYAGDLALRLCTFGGVYITGGVVPKLLPLMEQSEFRNRFESKGRFSELNKQIPTYVITAEQPGLIGAALYLKQMMESETYVFK</sequence>
<dbReference type="InterPro" id="IPR050201">
    <property type="entry name" value="Bacterial_glucokinase"/>
</dbReference>
<comment type="subcellular location">
    <subcellularLocation>
        <location evidence="3">Cytoplasm</location>
    </subcellularLocation>
</comment>
<dbReference type="PANTHER" id="PTHR47690:SF1">
    <property type="entry name" value="GLUCOKINASE"/>
    <property type="match status" value="1"/>
</dbReference>
<dbReference type="RefSeq" id="WP_115330879.1">
    <property type="nucleotide sequence ID" value="NZ_CAAAHP010000001.1"/>
</dbReference>
<dbReference type="HAMAP" id="MF_00524">
    <property type="entry name" value="Glucokinase"/>
    <property type="match status" value="1"/>
</dbReference>
<evidence type="ECO:0000256" key="3">
    <source>
        <dbReference type="HAMAP-Rule" id="MF_00524"/>
    </source>
</evidence>
<comment type="catalytic activity">
    <reaction evidence="3">
        <text>D-glucose + ATP = D-glucose 6-phosphate + ADP + H(+)</text>
        <dbReference type="Rhea" id="RHEA:17825"/>
        <dbReference type="ChEBI" id="CHEBI:4167"/>
        <dbReference type="ChEBI" id="CHEBI:15378"/>
        <dbReference type="ChEBI" id="CHEBI:30616"/>
        <dbReference type="ChEBI" id="CHEBI:61548"/>
        <dbReference type="ChEBI" id="CHEBI:456216"/>
        <dbReference type="EC" id="2.7.1.2"/>
    </reaction>
</comment>
<dbReference type="GO" id="GO:0005829">
    <property type="term" value="C:cytosol"/>
    <property type="evidence" value="ECO:0007669"/>
    <property type="project" value="TreeGrafter"/>
</dbReference>
<dbReference type="GO" id="GO:0005536">
    <property type="term" value="F:D-glucose binding"/>
    <property type="evidence" value="ECO:0007669"/>
    <property type="project" value="InterPro"/>
</dbReference>
<protein>
    <recommendedName>
        <fullName evidence="3">Glucokinase</fullName>
        <ecNumber evidence="3">2.7.1.2</ecNumber>
    </recommendedName>
    <alternativeName>
        <fullName evidence="3">Glucose kinase</fullName>
    </alternativeName>
</protein>
<dbReference type="SUPFAM" id="SSF53067">
    <property type="entry name" value="Actin-like ATPase domain"/>
    <property type="match status" value="1"/>
</dbReference>
<name>A0A378JKH0_9GAMM</name>
<keyword evidence="3" id="KW-0324">Glycolysis</keyword>
<dbReference type="PANTHER" id="PTHR47690">
    <property type="entry name" value="GLUCOKINASE"/>
    <property type="match status" value="1"/>
</dbReference>
<evidence type="ECO:0000313" key="5">
    <source>
        <dbReference type="EMBL" id="STX51231.1"/>
    </source>
</evidence>
<dbReference type="CDD" id="cd24008">
    <property type="entry name" value="ASKHA_NBD_GLK"/>
    <property type="match status" value="1"/>
</dbReference>
<dbReference type="OrthoDB" id="9800595at2"/>
<dbReference type="AlphaFoldDB" id="A0A378JKH0"/>
<dbReference type="InterPro" id="IPR003836">
    <property type="entry name" value="Glucokinase"/>
</dbReference>
<gene>
    <name evidence="3 5" type="primary">glk</name>
    <name evidence="5" type="ORF">NCTC13316_01325</name>
</gene>
<keyword evidence="1 3" id="KW-0808">Transferase</keyword>
<feature type="binding site" evidence="3">
    <location>
        <begin position="16"/>
        <end position="21"/>
    </location>
    <ligand>
        <name>ATP</name>
        <dbReference type="ChEBI" id="CHEBI:30616"/>
    </ligand>
</feature>
<dbReference type="Gene3D" id="3.30.420.40">
    <property type="match status" value="1"/>
</dbReference>
<dbReference type="Pfam" id="PF02685">
    <property type="entry name" value="Glucokinase"/>
    <property type="match status" value="1"/>
</dbReference>
<keyword evidence="3" id="KW-0067">ATP-binding</keyword>
<dbReference type="GO" id="GO:0004340">
    <property type="term" value="F:glucokinase activity"/>
    <property type="evidence" value="ECO:0007669"/>
    <property type="project" value="UniProtKB-UniRule"/>
</dbReference>
<dbReference type="GO" id="GO:0006096">
    <property type="term" value="P:glycolytic process"/>
    <property type="evidence" value="ECO:0007669"/>
    <property type="project" value="UniProtKB-UniRule"/>
</dbReference>
<keyword evidence="6" id="KW-1185">Reference proteome</keyword>
<reference evidence="5 6" key="1">
    <citation type="submission" date="2018-06" db="EMBL/GenBank/DDBJ databases">
        <authorList>
            <consortium name="Pathogen Informatics"/>
            <person name="Doyle S."/>
        </authorList>
    </citation>
    <scope>NUCLEOTIDE SEQUENCE [LARGE SCALE GENOMIC DNA]</scope>
    <source>
        <strain evidence="5 6">NCTC13316</strain>
    </source>
</reference>
<keyword evidence="2 3" id="KW-0418">Kinase</keyword>
<dbReference type="Proteomes" id="UP000254794">
    <property type="component" value="Unassembled WGS sequence"/>
</dbReference>
<keyword evidence="3" id="KW-0547">Nucleotide-binding</keyword>
<dbReference type="InterPro" id="IPR043129">
    <property type="entry name" value="ATPase_NBD"/>
</dbReference>
<evidence type="ECO:0000256" key="2">
    <source>
        <dbReference type="ARBA" id="ARBA00022777"/>
    </source>
</evidence>